<dbReference type="HOGENOM" id="CLU_584863_0_0_9"/>
<dbReference type="STRING" id="515622.bpr_I1722"/>
<keyword evidence="1" id="KW-1133">Transmembrane helix</keyword>
<dbReference type="AlphaFoldDB" id="E0RXN2"/>
<dbReference type="KEGG" id="bpb:bpr_I1722"/>
<dbReference type="Proteomes" id="UP000001299">
    <property type="component" value="Chromosome 1"/>
</dbReference>
<dbReference type="EMBL" id="CP001810">
    <property type="protein sequence ID" value="ADL34459.1"/>
    <property type="molecule type" value="Genomic_DNA"/>
</dbReference>
<gene>
    <name evidence="2" type="ordered locus">bpr_I1722</name>
</gene>
<evidence type="ECO:0000313" key="3">
    <source>
        <dbReference type="Proteomes" id="UP000001299"/>
    </source>
</evidence>
<dbReference type="eggNOG" id="ENOG50314WJ">
    <property type="taxonomic scope" value="Bacteria"/>
</dbReference>
<proteinExistence type="predicted"/>
<sequence length="467" mass="52568">MNDNWQNEQLRIQDMINKGYKYDPVTGQPLEQMVKMNSQGKKKTNKVALYIATFGGVTMLLIALSIGHIVSNLVKYADKDKPKFYVENSIDEDYFEKYNPSDDSEYGKKDIDLSYFSSFSINGNTYELPGKVQDFINSDWVFNNDNDMDTVLGYGESTTVYLHVPGTVSDNTISFGVTNFSLDAMPIKDCYITSVEFYEVDGSRKGNEISICDGKIVLCQTSEEEVLETLGDPYHAFDMSQSVAYTYRYESDYDMYSEMTIHIDKQNDRVQIISVRNRITPEDFEQVEVTDYVPEYLSGYEAPGTLGGDMLSGNIQIQDVVYNLPAPISVFIENGWEPYNSEDVGALIEKVVTLKKGGDSLTVTVQNNSEKAVHLENTMVTGVSLSCSSRYNLDAKMPGGLTLTMSDKEIASCLEKNGITNYEHRKDTRMYKIPFNQSSSADDYGNILIIYVNSDGQMDTLSIHKRG</sequence>
<name>E0RXN2_BUTPB</name>
<organism evidence="2 3">
    <name type="scientific">Butyrivibrio proteoclasticus (strain ATCC 51982 / DSM 14932 / B316)</name>
    <name type="common">Clostridium proteoclasticum</name>
    <dbReference type="NCBI Taxonomy" id="515622"/>
    <lineage>
        <taxon>Bacteria</taxon>
        <taxon>Bacillati</taxon>
        <taxon>Bacillota</taxon>
        <taxon>Clostridia</taxon>
        <taxon>Lachnospirales</taxon>
        <taxon>Lachnospiraceae</taxon>
        <taxon>Butyrivibrio</taxon>
    </lineage>
</organism>
<keyword evidence="3" id="KW-1185">Reference proteome</keyword>
<evidence type="ECO:0000256" key="1">
    <source>
        <dbReference type="SAM" id="Phobius"/>
    </source>
</evidence>
<evidence type="ECO:0000313" key="2">
    <source>
        <dbReference type="EMBL" id="ADL34459.1"/>
    </source>
</evidence>
<feature type="transmembrane region" description="Helical" evidence="1">
    <location>
        <begin position="47"/>
        <end position="70"/>
    </location>
</feature>
<keyword evidence="1" id="KW-0472">Membrane</keyword>
<protein>
    <submittedName>
        <fullName evidence="2">Uncharacterized protein</fullName>
    </submittedName>
</protein>
<accession>E0RXN2</accession>
<reference evidence="2 3" key="1">
    <citation type="journal article" date="2010" name="PLoS ONE">
        <title>The glycobiome of the rumen bacterium Butyrivibrio proteoclasticus B316(T) highlights adaptation to a polysaccharide-rich environment.</title>
        <authorList>
            <person name="Kelly W.J."/>
            <person name="Leahy S.C."/>
            <person name="Altermann E."/>
            <person name="Yeoman C.J."/>
            <person name="Dunne J.C."/>
            <person name="Kong Z."/>
            <person name="Pacheco D.M."/>
            <person name="Li D."/>
            <person name="Noel S.J."/>
            <person name="Moon C.D."/>
            <person name="Cookson A.L."/>
            <person name="Attwood G.T."/>
        </authorList>
    </citation>
    <scope>NUCLEOTIDE SEQUENCE [LARGE SCALE GENOMIC DNA]</scope>
    <source>
        <strain evidence="3">ATCC 51982 / DSM 14932 / B316</strain>
    </source>
</reference>
<keyword evidence="1" id="KW-0812">Transmembrane</keyword>
<dbReference type="RefSeq" id="WP_013281113.1">
    <property type="nucleotide sequence ID" value="NC_014387.1"/>
</dbReference>